<dbReference type="Proteomes" id="UP000182235">
    <property type="component" value="Unassembled WGS sequence"/>
</dbReference>
<feature type="compositionally biased region" description="Polar residues" evidence="1">
    <location>
        <begin position="190"/>
        <end position="200"/>
    </location>
</feature>
<evidence type="ECO:0000313" key="3">
    <source>
        <dbReference type="EMBL" id="OJD19949.1"/>
    </source>
</evidence>
<comment type="caution">
    <text evidence="3">The sequence shown here is derived from an EMBL/GenBank/DDBJ whole genome shotgun (WGS) entry which is preliminary data.</text>
</comment>
<evidence type="ECO:0000313" key="4">
    <source>
        <dbReference type="Proteomes" id="UP000182235"/>
    </source>
</evidence>
<dbReference type="EMBL" id="LGRN01000002">
    <property type="protein sequence ID" value="OJD19949.1"/>
    <property type="molecule type" value="Genomic_DNA"/>
</dbReference>
<organism evidence="3 4">
    <name type="scientific">Emergomyces pasteurianus Ep9510</name>
    <dbReference type="NCBI Taxonomy" id="1447872"/>
    <lineage>
        <taxon>Eukaryota</taxon>
        <taxon>Fungi</taxon>
        <taxon>Dikarya</taxon>
        <taxon>Ascomycota</taxon>
        <taxon>Pezizomycotina</taxon>
        <taxon>Eurotiomycetes</taxon>
        <taxon>Eurotiomycetidae</taxon>
        <taxon>Onygenales</taxon>
        <taxon>Ajellomycetaceae</taxon>
        <taxon>Emergomyces</taxon>
    </lineage>
</organism>
<keyword evidence="4" id="KW-1185">Reference proteome</keyword>
<evidence type="ECO:0000256" key="1">
    <source>
        <dbReference type="SAM" id="MobiDB-lite"/>
    </source>
</evidence>
<proteinExistence type="predicted"/>
<sequence length="246" mass="28256">MVLFALIILLARTLWCLAENTTTIEVWEIERHKTLLRRARVLGGYLDGPGGVRVRIQKQEFPYDIGIWNNIKAGMGGSANVIGWFWPLASTPRQGSGLEFEINGFEESTLSWPPPDPDRMYKPMPWNNHGNGFTSEQRYTSQGEEVEAFKHRQREDIQRRELGLEVQRRRPFHRRYIQNMEIAGVPDLSGSESGVDSNSGEEGWRDSEGDRLGDFGVDEEIEFYDEDDIPLAELLRRRETQKVAST</sequence>
<name>A0A1J9QXA4_9EURO</name>
<evidence type="ECO:0000256" key="2">
    <source>
        <dbReference type="SAM" id="SignalP"/>
    </source>
</evidence>
<feature type="chain" id="PRO_5012295166" description="Palmitoyltransferase pfa4" evidence="2">
    <location>
        <begin position="19"/>
        <end position="246"/>
    </location>
</feature>
<reference evidence="3 4" key="1">
    <citation type="submission" date="2015-07" db="EMBL/GenBank/DDBJ databases">
        <title>Emmonsia species relationships and genome sequence.</title>
        <authorList>
            <consortium name="The Broad Institute Genomics Platform"/>
            <person name="Cuomo C.A."/>
            <person name="Munoz J.F."/>
            <person name="Imamovic A."/>
            <person name="Priest M.E."/>
            <person name="Young S."/>
            <person name="Clay O.K."/>
            <person name="McEwen J.G."/>
        </authorList>
    </citation>
    <scope>NUCLEOTIDE SEQUENCE [LARGE SCALE GENOMIC DNA]</scope>
    <source>
        <strain evidence="3 4">UAMH 9510</strain>
    </source>
</reference>
<dbReference type="VEuPathDB" id="FungiDB:AJ78_00143"/>
<accession>A0A1J9QXA4</accession>
<protein>
    <recommendedName>
        <fullName evidence="5">Palmitoyltransferase pfa4</fullName>
    </recommendedName>
</protein>
<dbReference type="OrthoDB" id="331948at2759"/>
<gene>
    <name evidence="3" type="ORF">AJ78_00143</name>
</gene>
<keyword evidence="2" id="KW-0732">Signal</keyword>
<feature type="compositionally biased region" description="Basic and acidic residues" evidence="1">
    <location>
        <begin position="202"/>
        <end position="212"/>
    </location>
</feature>
<dbReference type="AlphaFoldDB" id="A0A1J9QXA4"/>
<dbReference type="STRING" id="1447872.A0A1J9QXA4"/>
<evidence type="ECO:0008006" key="5">
    <source>
        <dbReference type="Google" id="ProtNLM"/>
    </source>
</evidence>
<feature type="signal peptide" evidence="2">
    <location>
        <begin position="1"/>
        <end position="18"/>
    </location>
</feature>
<feature type="region of interest" description="Disordered" evidence="1">
    <location>
        <begin position="185"/>
        <end position="212"/>
    </location>
</feature>